<organism evidence="2">
    <name type="scientific">Alsobacter sp. KACC 23698</name>
    <dbReference type="NCBI Taxonomy" id="3149229"/>
    <lineage>
        <taxon>Bacteria</taxon>
        <taxon>Pseudomonadati</taxon>
        <taxon>Pseudomonadota</taxon>
        <taxon>Alphaproteobacteria</taxon>
        <taxon>Hyphomicrobiales</taxon>
        <taxon>Alsobacteraceae</taxon>
        <taxon>Alsobacter</taxon>
    </lineage>
</organism>
<dbReference type="InterPro" id="IPR025711">
    <property type="entry name" value="PepSY"/>
</dbReference>
<evidence type="ECO:0000259" key="1">
    <source>
        <dbReference type="Pfam" id="PF03413"/>
    </source>
</evidence>
<dbReference type="AlphaFoldDB" id="A0AAU7JFV2"/>
<gene>
    <name evidence="2" type="ORF">ABEG18_00415</name>
</gene>
<dbReference type="RefSeq" id="WP_406856128.1">
    <property type="nucleotide sequence ID" value="NZ_CP157484.1"/>
</dbReference>
<proteinExistence type="predicted"/>
<sequence length="84" mass="9510">MSVHADRAREQDEARQAVERGEALPLAELLGRVRAELGGELVGVSFERKRGRWIYEFKVVGERGQIEEVYVDAATAEILKREGR</sequence>
<dbReference type="EMBL" id="CP157484">
    <property type="protein sequence ID" value="XBO39287.1"/>
    <property type="molecule type" value="Genomic_DNA"/>
</dbReference>
<name>A0AAU7JFV2_9HYPH</name>
<dbReference type="Pfam" id="PF03413">
    <property type="entry name" value="PepSY"/>
    <property type="match status" value="1"/>
</dbReference>
<dbReference type="Gene3D" id="3.10.450.40">
    <property type="match status" value="1"/>
</dbReference>
<feature type="domain" description="PepSY" evidence="1">
    <location>
        <begin position="24"/>
        <end position="82"/>
    </location>
</feature>
<reference evidence="2" key="1">
    <citation type="submission" date="2024-05" db="EMBL/GenBank/DDBJ databases">
        <authorList>
            <person name="Kim S."/>
            <person name="Heo J."/>
            <person name="Choi H."/>
            <person name="Choi Y."/>
            <person name="Kwon S.-W."/>
            <person name="Kim Y."/>
        </authorList>
    </citation>
    <scope>NUCLEOTIDE SEQUENCE</scope>
    <source>
        <strain evidence="2">KACC 23698</strain>
    </source>
</reference>
<accession>A0AAU7JFV2</accession>
<evidence type="ECO:0000313" key="2">
    <source>
        <dbReference type="EMBL" id="XBO39287.1"/>
    </source>
</evidence>
<protein>
    <submittedName>
        <fullName evidence="2">PepSY domain-containing protein</fullName>
    </submittedName>
</protein>